<accession>A0AAV5JS48</accession>
<organism evidence="3 4">
    <name type="scientific">Rubroshorea leprosula</name>
    <dbReference type="NCBI Taxonomy" id="152421"/>
    <lineage>
        <taxon>Eukaryota</taxon>
        <taxon>Viridiplantae</taxon>
        <taxon>Streptophyta</taxon>
        <taxon>Embryophyta</taxon>
        <taxon>Tracheophyta</taxon>
        <taxon>Spermatophyta</taxon>
        <taxon>Magnoliopsida</taxon>
        <taxon>eudicotyledons</taxon>
        <taxon>Gunneridae</taxon>
        <taxon>Pentapetalae</taxon>
        <taxon>rosids</taxon>
        <taxon>malvids</taxon>
        <taxon>Malvales</taxon>
        <taxon>Dipterocarpaceae</taxon>
        <taxon>Rubroshorea</taxon>
    </lineage>
</organism>
<sequence length="414" mass="45211">MEFFRELSELRGNQGREKEVGVMSVEPIAMIVPPELQDLPKTFTPESSASSSAREGSGGHHSSLSEGSSLERTSSVGEGVGEGISSPLPKNVDVDVNVPVVIGWEGKTISDRLSNLRKAPQTLAVGFRFRANLHHEVVDNATSIKGYKKLEEIVRQYHIPKTILIRISTRNERACTMSQTGWIPVIYVVVCEARDTCKSSCVHIALLVPVKYHSNEVALSYTVALFEIEQGACGQNRELNDTCKHLTSDKAGLQGEVNRLQSLEMANRAASTESQADKLANKDEAARAVDHAKRAEAAKDNALNELNALRQRVVMADQDLARAEEGLRKAKTSHQRELAFFEGEEFDEEGKSLASPTDTTMRLRWELNEDGVGDAPKEEAEPSSTPPAPQPVTTATVPSPARADTSVPVDLMDD</sequence>
<comment type="caution">
    <text evidence="3">The sequence shown here is derived from an EMBL/GenBank/DDBJ whole genome shotgun (WGS) entry which is preliminary data.</text>
</comment>
<evidence type="ECO:0000313" key="4">
    <source>
        <dbReference type="Proteomes" id="UP001054252"/>
    </source>
</evidence>
<keyword evidence="4" id="KW-1185">Reference proteome</keyword>
<proteinExistence type="predicted"/>
<keyword evidence="1" id="KW-0175">Coiled coil</keyword>
<evidence type="ECO:0000313" key="3">
    <source>
        <dbReference type="EMBL" id="GKV15546.1"/>
    </source>
</evidence>
<feature type="compositionally biased region" description="Low complexity" evidence="2">
    <location>
        <begin position="46"/>
        <end position="77"/>
    </location>
</feature>
<gene>
    <name evidence="3" type="ORF">SLEP1_g26328</name>
</gene>
<protein>
    <submittedName>
        <fullName evidence="3">Uncharacterized protein</fullName>
    </submittedName>
</protein>
<evidence type="ECO:0000256" key="2">
    <source>
        <dbReference type="SAM" id="MobiDB-lite"/>
    </source>
</evidence>
<feature type="compositionally biased region" description="Low complexity" evidence="2">
    <location>
        <begin position="391"/>
        <end position="401"/>
    </location>
</feature>
<dbReference type="Proteomes" id="UP001054252">
    <property type="component" value="Unassembled WGS sequence"/>
</dbReference>
<dbReference type="AlphaFoldDB" id="A0AAV5JS48"/>
<name>A0AAV5JS48_9ROSI</name>
<feature type="coiled-coil region" evidence="1">
    <location>
        <begin position="285"/>
        <end position="326"/>
    </location>
</feature>
<evidence type="ECO:0000256" key="1">
    <source>
        <dbReference type="SAM" id="Coils"/>
    </source>
</evidence>
<feature type="region of interest" description="Disordered" evidence="2">
    <location>
        <begin position="344"/>
        <end position="414"/>
    </location>
</feature>
<reference evidence="3 4" key="1">
    <citation type="journal article" date="2021" name="Commun. Biol.">
        <title>The genome of Shorea leprosula (Dipterocarpaceae) highlights the ecological relevance of drought in aseasonal tropical rainforests.</title>
        <authorList>
            <person name="Ng K.K.S."/>
            <person name="Kobayashi M.J."/>
            <person name="Fawcett J.A."/>
            <person name="Hatakeyama M."/>
            <person name="Paape T."/>
            <person name="Ng C.H."/>
            <person name="Ang C.C."/>
            <person name="Tnah L.H."/>
            <person name="Lee C.T."/>
            <person name="Nishiyama T."/>
            <person name="Sese J."/>
            <person name="O'Brien M.J."/>
            <person name="Copetti D."/>
            <person name="Mohd Noor M.I."/>
            <person name="Ong R.C."/>
            <person name="Putra M."/>
            <person name="Sireger I.Z."/>
            <person name="Indrioko S."/>
            <person name="Kosugi Y."/>
            <person name="Izuno A."/>
            <person name="Isagi Y."/>
            <person name="Lee S.L."/>
            <person name="Shimizu K.K."/>
        </authorList>
    </citation>
    <scope>NUCLEOTIDE SEQUENCE [LARGE SCALE GENOMIC DNA]</scope>
    <source>
        <strain evidence="3">214</strain>
    </source>
</reference>
<feature type="region of interest" description="Disordered" evidence="2">
    <location>
        <begin position="36"/>
        <end position="84"/>
    </location>
</feature>
<dbReference type="EMBL" id="BPVZ01000043">
    <property type="protein sequence ID" value="GKV15546.1"/>
    <property type="molecule type" value="Genomic_DNA"/>
</dbReference>